<proteinExistence type="inferred from homology"/>
<dbReference type="SUPFAM" id="SSF55103">
    <property type="entry name" value="FAD-linked oxidases, C-terminal domain"/>
    <property type="match status" value="1"/>
</dbReference>
<dbReference type="Gene3D" id="1.10.45.10">
    <property type="entry name" value="Vanillyl-alcohol Oxidase, Chain A, domain 4"/>
    <property type="match status" value="1"/>
</dbReference>
<dbReference type="AlphaFoldDB" id="A0A934IED3"/>
<dbReference type="GO" id="GO:0022904">
    <property type="term" value="P:respiratory electron transport chain"/>
    <property type="evidence" value="ECO:0007669"/>
    <property type="project" value="TreeGrafter"/>
</dbReference>
<gene>
    <name evidence="6" type="ORF">ILP92_00970</name>
</gene>
<dbReference type="InterPro" id="IPR036318">
    <property type="entry name" value="FAD-bd_PCMH-like_sf"/>
</dbReference>
<dbReference type="EMBL" id="JAEKPD010000001">
    <property type="protein sequence ID" value="MBJ3761323.1"/>
    <property type="molecule type" value="Genomic_DNA"/>
</dbReference>
<evidence type="ECO:0000256" key="3">
    <source>
        <dbReference type="ARBA" id="ARBA00022630"/>
    </source>
</evidence>
<protein>
    <submittedName>
        <fullName evidence="6">FAD-binding oxidoreductase</fullName>
    </submittedName>
</protein>
<dbReference type="InterPro" id="IPR016164">
    <property type="entry name" value="FAD-linked_Oxase-like_C"/>
</dbReference>
<dbReference type="InterPro" id="IPR016167">
    <property type="entry name" value="FAD-bd_PCMH_sub1"/>
</dbReference>
<dbReference type="InterPro" id="IPR006094">
    <property type="entry name" value="Oxid_FAD_bind_N"/>
</dbReference>
<comment type="caution">
    <text evidence="6">The sequence shown here is derived from an EMBL/GenBank/DDBJ whole genome shotgun (WGS) entry which is preliminary data.</text>
</comment>
<dbReference type="RefSeq" id="WP_198914500.1">
    <property type="nucleotide sequence ID" value="NZ_JAEKPD010000001.1"/>
</dbReference>
<dbReference type="PANTHER" id="PTHR43716:SF2">
    <property type="entry name" value="BLL6224 PROTEIN"/>
    <property type="match status" value="1"/>
</dbReference>
<evidence type="ECO:0000259" key="5">
    <source>
        <dbReference type="PROSITE" id="PS51387"/>
    </source>
</evidence>
<dbReference type="InterPro" id="IPR051264">
    <property type="entry name" value="FAD-oxidored/transferase_4"/>
</dbReference>
<dbReference type="SUPFAM" id="SSF56176">
    <property type="entry name" value="FAD-binding/transporter-associated domain-like"/>
    <property type="match status" value="1"/>
</dbReference>
<name>A0A934IED3_9RHOB</name>
<keyword evidence="4" id="KW-0274">FAD</keyword>
<dbReference type="GO" id="GO:0071949">
    <property type="term" value="F:FAD binding"/>
    <property type="evidence" value="ECO:0007669"/>
    <property type="project" value="InterPro"/>
</dbReference>
<dbReference type="Proteomes" id="UP000642488">
    <property type="component" value="Unassembled WGS sequence"/>
</dbReference>
<comment type="cofactor">
    <cofactor evidence="1">
        <name>FAD</name>
        <dbReference type="ChEBI" id="CHEBI:57692"/>
    </cofactor>
</comment>
<dbReference type="Gene3D" id="3.30.465.10">
    <property type="match status" value="1"/>
</dbReference>
<dbReference type="InterPro" id="IPR016166">
    <property type="entry name" value="FAD-bd_PCMH"/>
</dbReference>
<dbReference type="PROSITE" id="PS51387">
    <property type="entry name" value="FAD_PCMH"/>
    <property type="match status" value="1"/>
</dbReference>
<keyword evidence="3" id="KW-0285">Flavoprotein</keyword>
<dbReference type="FunFam" id="1.10.45.10:FF:000001">
    <property type="entry name" value="D-lactate dehydrogenase mitochondrial"/>
    <property type="match status" value="1"/>
</dbReference>
<dbReference type="GO" id="GO:0003824">
    <property type="term" value="F:catalytic activity"/>
    <property type="evidence" value="ECO:0007669"/>
    <property type="project" value="InterPro"/>
</dbReference>
<comment type="similarity">
    <text evidence="2">Belongs to the FAD-binding oxidoreductase/transferase type 4 family.</text>
</comment>
<dbReference type="Gene3D" id="3.30.43.10">
    <property type="entry name" value="Uridine Diphospho-n-acetylenolpyruvylglucosamine Reductase, domain 2"/>
    <property type="match status" value="1"/>
</dbReference>
<evidence type="ECO:0000256" key="2">
    <source>
        <dbReference type="ARBA" id="ARBA00008000"/>
    </source>
</evidence>
<dbReference type="Gene3D" id="3.30.70.2740">
    <property type="match status" value="1"/>
</dbReference>
<dbReference type="InterPro" id="IPR004113">
    <property type="entry name" value="FAD-bd_oxidored_4_C"/>
</dbReference>
<accession>A0A934IED3</accession>
<dbReference type="InterPro" id="IPR016171">
    <property type="entry name" value="Vanillyl_alc_oxidase_C-sub2"/>
</dbReference>
<organism evidence="6 7">
    <name type="scientific">Palleronia pontilimi</name>
    <dbReference type="NCBI Taxonomy" id="1964209"/>
    <lineage>
        <taxon>Bacteria</taxon>
        <taxon>Pseudomonadati</taxon>
        <taxon>Pseudomonadota</taxon>
        <taxon>Alphaproteobacteria</taxon>
        <taxon>Rhodobacterales</taxon>
        <taxon>Roseobacteraceae</taxon>
        <taxon>Palleronia</taxon>
    </lineage>
</organism>
<evidence type="ECO:0000256" key="1">
    <source>
        <dbReference type="ARBA" id="ARBA00001974"/>
    </source>
</evidence>
<dbReference type="PANTHER" id="PTHR43716">
    <property type="entry name" value="D-2-HYDROXYGLUTARATE DEHYDROGENASE, MITOCHONDRIAL"/>
    <property type="match status" value="1"/>
</dbReference>
<dbReference type="Pfam" id="PF01565">
    <property type="entry name" value="FAD_binding_4"/>
    <property type="match status" value="1"/>
</dbReference>
<dbReference type="Gene3D" id="3.30.70.2190">
    <property type="match status" value="1"/>
</dbReference>
<dbReference type="Pfam" id="PF02913">
    <property type="entry name" value="FAD-oxidase_C"/>
    <property type="match status" value="1"/>
</dbReference>
<dbReference type="InterPro" id="IPR016169">
    <property type="entry name" value="FAD-bd_PCMH_sub2"/>
</dbReference>
<sequence length="469" mass="49766">MDIIEDLRCIVGDAHVLTGKDAAFFGRDWTGAYEGTPLCAVRPGSTDEVAEVVKAAAAAGIAVVPVAGNTGLMGGTHAPGRIALSLERMNRVREIRPQARLAVVEAGVVLSQLHDAADQHGLVFPLTFGARGSARIGGVLGTNAGGSNVLRYGNTRSLCLGIEVVLPSGEVMDLMTELMKDNSGYDLRDLFIGAEGTLGIVTAAVMRLYAKPAAYATAMVAVPDLGDALDLLNTLQTATGGAVEAFEYMPRNYIDAHLAHDPAAKTPFARQYDHNIMVEIGATAPRDAEVAEDGTVPVQAQLEQALAHMIEDGRVLDAHVARSEAERRAIWARREIAGELTVAGGHSVITDVSVPLDRVAEFLDRAERAIAARDPDARSMVVSHLGDGNIHLTIWPTDHSEAQYDAMMEIVEEIVLDLRGSFSAEHGIGLGKRGSMARRKDAVAVAVMKQIKAALDPQGIMNPGKVLPD</sequence>
<keyword evidence="7" id="KW-1185">Reference proteome</keyword>
<evidence type="ECO:0000313" key="7">
    <source>
        <dbReference type="Proteomes" id="UP000642488"/>
    </source>
</evidence>
<evidence type="ECO:0000313" key="6">
    <source>
        <dbReference type="EMBL" id="MBJ3761323.1"/>
    </source>
</evidence>
<evidence type="ECO:0000256" key="4">
    <source>
        <dbReference type="ARBA" id="ARBA00022827"/>
    </source>
</evidence>
<reference evidence="6" key="1">
    <citation type="submission" date="2020-12" db="EMBL/GenBank/DDBJ databases">
        <title>Bacterial taxonomy.</title>
        <authorList>
            <person name="Pan X."/>
        </authorList>
    </citation>
    <scope>NUCLEOTIDE SEQUENCE</scope>
    <source>
        <strain evidence="6">KCTC 52957</strain>
    </source>
</reference>
<feature type="domain" description="FAD-binding PCMH-type" evidence="5">
    <location>
        <begin position="33"/>
        <end position="211"/>
    </location>
</feature>